<reference evidence="8 9" key="1">
    <citation type="submission" date="2020-06" db="EMBL/GenBank/DDBJ databases">
        <authorList>
            <person name="Criscuolo A."/>
        </authorList>
    </citation>
    <scope>NUCLEOTIDE SEQUENCE [LARGE SCALE GENOMIC DNA]</scope>
    <source>
        <strain evidence="8">PXU-55</strain>
    </source>
</reference>
<comment type="similarity">
    <text evidence="7">Belongs to the class I-like SAM-binding methyltransferase superfamily. C5-methyltransferase family.</text>
</comment>
<dbReference type="GO" id="GO:0003886">
    <property type="term" value="F:DNA (cytosine-5-)-methyltransferase activity"/>
    <property type="evidence" value="ECO:0007669"/>
    <property type="project" value="UniProtKB-EC"/>
</dbReference>
<keyword evidence="4 7" id="KW-0949">S-adenosyl-L-methionine</keyword>
<evidence type="ECO:0000256" key="5">
    <source>
        <dbReference type="ARBA" id="ARBA00022747"/>
    </source>
</evidence>
<comment type="caution">
    <text evidence="8">The sequence shown here is derived from an EMBL/GenBank/DDBJ whole genome shotgun (WGS) entry which is preliminary data.</text>
</comment>
<dbReference type="InterPro" id="IPR018117">
    <property type="entry name" value="C5_DNA_meth_AS"/>
</dbReference>
<dbReference type="SUPFAM" id="SSF53335">
    <property type="entry name" value="S-adenosyl-L-methionine-dependent methyltransferases"/>
    <property type="match status" value="1"/>
</dbReference>
<evidence type="ECO:0000313" key="9">
    <source>
        <dbReference type="Proteomes" id="UP000533639"/>
    </source>
</evidence>
<evidence type="ECO:0000256" key="4">
    <source>
        <dbReference type="ARBA" id="ARBA00022691"/>
    </source>
</evidence>
<evidence type="ECO:0000256" key="2">
    <source>
        <dbReference type="ARBA" id="ARBA00022603"/>
    </source>
</evidence>
<evidence type="ECO:0000256" key="7">
    <source>
        <dbReference type="PROSITE-ProRule" id="PRU01016"/>
    </source>
</evidence>
<keyword evidence="5" id="KW-0680">Restriction system</keyword>
<sequence length="295" mass="33353">MTKTHFNVLSLFDGMSCGQLALHKAGITNFNYFASEIDKYAMRITQSNYPNTVQLGNVHNIKANDLPHINLLLGGSPCQNLSQTTINNIKHNQGLQGDKSRLFYEYLRILNETKPKYFLFENVASMTNANRDVISQALECEPIRINSNLTTAQDRDRYYWTNIPVAAQPIDKGIVLADIVEQNPASKYWYAQSFDYLGDNEKVQATLHIKGHDILKRVYNLKGKCGTLTCLKGGNHQKKVLQDGKPRKLTPLEYERLQNVPEGYTSGVSDTQRYNMLGNGWTIDVIAHILQGLVK</sequence>
<accession>A0A9N8IYM5</accession>
<name>A0A9N8IYM5_9FLAO</name>
<dbReference type="PROSITE" id="PS51679">
    <property type="entry name" value="SAM_MT_C5"/>
    <property type="match status" value="1"/>
</dbReference>
<dbReference type="PROSITE" id="PS00094">
    <property type="entry name" value="C5_MTASE_1"/>
    <property type="match status" value="1"/>
</dbReference>
<dbReference type="GO" id="GO:0032259">
    <property type="term" value="P:methylation"/>
    <property type="evidence" value="ECO:0007669"/>
    <property type="project" value="UniProtKB-KW"/>
</dbReference>
<dbReference type="Gene3D" id="3.40.50.150">
    <property type="entry name" value="Vaccinia Virus protein VP39"/>
    <property type="match status" value="1"/>
</dbReference>
<dbReference type="InterPro" id="IPR029063">
    <property type="entry name" value="SAM-dependent_MTases_sf"/>
</dbReference>
<keyword evidence="9" id="KW-1185">Reference proteome</keyword>
<dbReference type="EC" id="2.1.1.37" evidence="1"/>
<keyword evidence="3 7" id="KW-0808">Transferase</keyword>
<dbReference type="NCBIfam" id="TIGR00675">
    <property type="entry name" value="dcm"/>
    <property type="match status" value="1"/>
</dbReference>
<evidence type="ECO:0000313" key="8">
    <source>
        <dbReference type="EMBL" id="CAC9972895.1"/>
    </source>
</evidence>
<feature type="active site" evidence="7">
    <location>
        <position position="78"/>
    </location>
</feature>
<dbReference type="GO" id="GO:0009307">
    <property type="term" value="P:DNA restriction-modification system"/>
    <property type="evidence" value="ECO:0007669"/>
    <property type="project" value="UniProtKB-KW"/>
</dbReference>
<dbReference type="RefSeq" id="WP_180856490.1">
    <property type="nucleotide sequence ID" value="NZ_CAIJDE010000028.1"/>
</dbReference>
<organism evidence="8 9">
    <name type="scientific">Flavobacterium panici</name>
    <dbReference type="NCBI Taxonomy" id="2654843"/>
    <lineage>
        <taxon>Bacteria</taxon>
        <taxon>Pseudomonadati</taxon>
        <taxon>Bacteroidota</taxon>
        <taxon>Flavobacteriia</taxon>
        <taxon>Flavobacteriales</taxon>
        <taxon>Flavobacteriaceae</taxon>
        <taxon>Flavobacterium</taxon>
    </lineage>
</organism>
<dbReference type="InterPro" id="IPR001525">
    <property type="entry name" value="C5_MeTfrase"/>
</dbReference>
<evidence type="ECO:0000256" key="6">
    <source>
        <dbReference type="ARBA" id="ARBA00047422"/>
    </source>
</evidence>
<comment type="catalytic activity">
    <reaction evidence="6">
        <text>a 2'-deoxycytidine in DNA + S-adenosyl-L-methionine = a 5-methyl-2'-deoxycytidine in DNA + S-adenosyl-L-homocysteine + H(+)</text>
        <dbReference type="Rhea" id="RHEA:13681"/>
        <dbReference type="Rhea" id="RHEA-COMP:11369"/>
        <dbReference type="Rhea" id="RHEA-COMP:11370"/>
        <dbReference type="ChEBI" id="CHEBI:15378"/>
        <dbReference type="ChEBI" id="CHEBI:57856"/>
        <dbReference type="ChEBI" id="CHEBI:59789"/>
        <dbReference type="ChEBI" id="CHEBI:85452"/>
        <dbReference type="ChEBI" id="CHEBI:85454"/>
        <dbReference type="EC" id="2.1.1.37"/>
    </reaction>
</comment>
<dbReference type="PANTHER" id="PTHR23068">
    <property type="entry name" value="DNA CYTOSINE-5- -METHYLTRANSFERASE 3-RELATED"/>
    <property type="match status" value="1"/>
</dbReference>
<gene>
    <name evidence="8" type="primary">hhaIM</name>
    <name evidence="8" type="ORF">FLAPXU55_00574</name>
</gene>
<dbReference type="EMBL" id="CAIJDE010000028">
    <property type="protein sequence ID" value="CAC9972895.1"/>
    <property type="molecule type" value="Genomic_DNA"/>
</dbReference>
<keyword evidence="2 7" id="KW-0489">Methyltransferase</keyword>
<evidence type="ECO:0000256" key="1">
    <source>
        <dbReference type="ARBA" id="ARBA00011975"/>
    </source>
</evidence>
<dbReference type="Pfam" id="PF00145">
    <property type="entry name" value="DNA_methylase"/>
    <property type="match status" value="1"/>
</dbReference>
<evidence type="ECO:0000256" key="3">
    <source>
        <dbReference type="ARBA" id="ARBA00022679"/>
    </source>
</evidence>
<proteinExistence type="inferred from homology"/>
<dbReference type="AlphaFoldDB" id="A0A9N8IYM5"/>
<dbReference type="InterPro" id="IPR050390">
    <property type="entry name" value="C5-Methyltransferase"/>
</dbReference>
<dbReference type="Proteomes" id="UP000533639">
    <property type="component" value="Unassembled WGS sequence"/>
</dbReference>
<dbReference type="Gene3D" id="3.90.120.10">
    <property type="entry name" value="DNA Methylase, subunit A, domain 2"/>
    <property type="match status" value="1"/>
</dbReference>
<dbReference type="PANTHER" id="PTHR23068:SF25">
    <property type="entry name" value="DNA (CYTOSINE-5)-METHYLTRANSFERASE DRM2"/>
    <property type="match status" value="1"/>
</dbReference>
<protein>
    <recommendedName>
        <fullName evidence="1">DNA (cytosine-5-)-methyltransferase</fullName>
        <ecNumber evidence="1">2.1.1.37</ecNumber>
    </recommendedName>
</protein>